<comment type="catalytic activity">
    <reaction evidence="4">
        <text>S-methyl-5'-thioadenosine + H2O + H(+) = S-methyl-5'-thioinosine + NH4(+)</text>
        <dbReference type="Rhea" id="RHEA:25025"/>
        <dbReference type="ChEBI" id="CHEBI:15377"/>
        <dbReference type="ChEBI" id="CHEBI:15378"/>
        <dbReference type="ChEBI" id="CHEBI:17509"/>
        <dbReference type="ChEBI" id="CHEBI:28938"/>
        <dbReference type="ChEBI" id="CHEBI:48595"/>
        <dbReference type="EC" id="3.5.4.31"/>
    </reaction>
</comment>
<comment type="catalytic activity">
    <reaction evidence="4">
        <text>5'-deoxyadenosine + H2O + H(+) = 5'-deoxyinosine + NH4(+)</text>
        <dbReference type="Rhea" id="RHEA:42892"/>
        <dbReference type="ChEBI" id="CHEBI:15377"/>
        <dbReference type="ChEBI" id="CHEBI:15378"/>
        <dbReference type="ChEBI" id="CHEBI:17319"/>
        <dbReference type="ChEBI" id="CHEBI:28938"/>
        <dbReference type="ChEBI" id="CHEBI:82775"/>
        <dbReference type="EC" id="3.5.4.41"/>
    </reaction>
</comment>
<evidence type="ECO:0000256" key="3">
    <source>
        <dbReference type="ARBA" id="ARBA00022833"/>
    </source>
</evidence>
<organism evidence="6 7">
    <name type="scientific">Methanimicrococcus hongohii</name>
    <dbReference type="NCBI Taxonomy" id="3028295"/>
    <lineage>
        <taxon>Archaea</taxon>
        <taxon>Methanobacteriati</taxon>
        <taxon>Methanobacteriota</taxon>
        <taxon>Stenosarchaea group</taxon>
        <taxon>Methanomicrobia</taxon>
        <taxon>Methanosarcinales</taxon>
        <taxon>Methanosarcinaceae</taxon>
        <taxon>Methanimicrococcus</taxon>
    </lineage>
</organism>
<evidence type="ECO:0000256" key="2">
    <source>
        <dbReference type="ARBA" id="ARBA00022801"/>
    </source>
</evidence>
<dbReference type="KEGG" id="mehf:MmiHf6_01830"/>
<dbReference type="GO" id="GO:0090614">
    <property type="term" value="F:5'-methylthioadenosine deaminase activity"/>
    <property type="evidence" value="ECO:0007669"/>
    <property type="project" value="UniProtKB-EC"/>
</dbReference>
<feature type="binding site" evidence="4">
    <location>
        <position position="228"/>
    </location>
    <ligand>
        <name>substrate</name>
    </ligand>
</feature>
<feature type="binding site" evidence="4">
    <location>
        <position position="198"/>
    </location>
    <ligand>
        <name>substrate</name>
    </ligand>
</feature>
<dbReference type="Gene3D" id="2.30.40.10">
    <property type="entry name" value="Urease, subunit C, domain 1"/>
    <property type="match status" value="1"/>
</dbReference>
<dbReference type="PANTHER" id="PTHR43794">
    <property type="entry name" value="AMINOHYDROLASE SSNA-RELATED"/>
    <property type="match status" value="1"/>
</dbReference>
<accession>A0AA96V7E2</accession>
<dbReference type="EC" id="3.5.4.28" evidence="4"/>
<dbReference type="GO" id="GO:0090613">
    <property type="term" value="F:5'-deoxyadenosine deaminase activity"/>
    <property type="evidence" value="ECO:0007669"/>
    <property type="project" value="UniProtKB-UniRule"/>
</dbReference>
<dbReference type="GO" id="GO:0050270">
    <property type="term" value="F:S-adenosylhomocysteine deaminase activity"/>
    <property type="evidence" value="ECO:0007669"/>
    <property type="project" value="UniProtKB-EC"/>
</dbReference>
<dbReference type="InterPro" id="IPR050287">
    <property type="entry name" value="MTA/SAH_deaminase"/>
</dbReference>
<feature type="binding site" evidence="4">
    <location>
        <position position="316"/>
    </location>
    <ligand>
        <name>substrate</name>
    </ligand>
</feature>
<dbReference type="InterPro" id="IPR032466">
    <property type="entry name" value="Metal_Hydrolase"/>
</dbReference>
<feature type="binding site" evidence="4">
    <location>
        <position position="77"/>
    </location>
    <ligand>
        <name>Zn(2+)</name>
        <dbReference type="ChEBI" id="CHEBI:29105"/>
    </ligand>
</feature>
<keyword evidence="7" id="KW-1185">Reference proteome</keyword>
<comment type="caution">
    <text evidence="4">Lacks conserved residue(s) required for the propagation of feature annotation.</text>
</comment>
<keyword evidence="1 4" id="KW-0479">Metal-binding</keyword>
<feature type="binding site" evidence="4">
    <location>
        <position position="225"/>
    </location>
    <ligand>
        <name>Zn(2+)</name>
        <dbReference type="ChEBI" id="CHEBI:29105"/>
    </ligand>
</feature>
<dbReference type="Gene3D" id="3.20.20.140">
    <property type="entry name" value="Metal-dependent hydrolases"/>
    <property type="match status" value="1"/>
</dbReference>
<comment type="function">
    <text evidence="4">Catalyzes the deamination of three SAM-derived enzymatic products, namely 5'-deoxyadenosine, S-adenosyl-L-homocysteine, and 5'-methylthioadenosine, to produce the inosine analogs. Can also deaminate adenosine. The preferred substrate for this enzyme is 5'-deoxyadenosine, but all these substrates are efficiently deaminated. Likely functions in a S-adenosyl-L-methionine (SAM) recycling pathway from S-adenosyl-L-homocysteine (SAH) produced from SAM-dependent methylation reactions. May also be involved in the recycling of 5'-deoxyadenosine, whereupon the 5'-deoxyribose moiety of 5'-deoxyinosine is further metabolized to deoxyhexoses used for the biosynthesis of aromatic amino acids in methanogens.</text>
</comment>
<feature type="binding site" evidence="4">
    <location>
        <position position="316"/>
    </location>
    <ligand>
        <name>Zn(2+)</name>
        <dbReference type="ChEBI" id="CHEBI:29105"/>
    </ligand>
</feature>
<dbReference type="GO" id="GO:0006556">
    <property type="term" value="P:S-adenosylmethionine biosynthetic process"/>
    <property type="evidence" value="ECO:0007669"/>
    <property type="project" value="UniProtKB-UniRule"/>
</dbReference>
<dbReference type="GeneID" id="85194626"/>
<dbReference type="AlphaFoldDB" id="A0AA96V7E2"/>
<dbReference type="FunFam" id="3.20.20.140:FF:000014">
    <property type="entry name" value="5-methylthioadenosine/S-adenosylhomocysteine deaminase"/>
    <property type="match status" value="1"/>
</dbReference>
<evidence type="ECO:0000313" key="7">
    <source>
        <dbReference type="Proteomes" id="UP001302978"/>
    </source>
</evidence>
<dbReference type="EC" id="3.5.4.4" evidence="4"/>
<dbReference type="EC" id="3.5.4.31" evidence="4"/>
<name>A0AA96V7E2_9EURY</name>
<comment type="miscellaneous">
    <text evidence="4">SAH is a product of SAM methyltransferases and is known to be a feedback inhibitor of these enzymes. As a result of this inhibition, organisms have evolved efficient enzymes to metabolize SAH via different pathways. The pathway found in methanogens differs from the canonical pathway, it uses the deamination of S-adenosyl-L-homocysteine to form S-inosyl-L-homocysteine for the regeneration of SAM from S-adenosyl-L-homocysteine. 5'-deoxyadenosine is a radical SAM enzyme reaction product which strongly inhibits radical SAM enzymes. A pathway for removing this product must be present in methanogens where the MTA/SAH nucleosidase which normally metabolizes this compound is absent.</text>
</comment>
<comment type="cofactor">
    <cofactor evidence="4">
        <name>Zn(2+)</name>
        <dbReference type="ChEBI" id="CHEBI:29105"/>
    </cofactor>
    <text evidence="4">Binds 1 zinc ion per subunit.</text>
</comment>
<dbReference type="NCBIfam" id="NF004701">
    <property type="entry name" value="PRK06038.1"/>
    <property type="match status" value="1"/>
</dbReference>
<protein>
    <recommendedName>
        <fullName evidence="4">5'-deoxyadenosine deaminase</fullName>
        <shortName evidence="4">5'-dA deaminase</shortName>
        <ecNumber evidence="4">3.5.4.41</ecNumber>
    </recommendedName>
    <alternativeName>
        <fullName evidence="4">5'-methylthioadenosine deaminase</fullName>
        <shortName evidence="4">MTA deaminase</shortName>
        <ecNumber evidence="4">3.5.4.31</ecNumber>
    </alternativeName>
    <alternativeName>
        <fullName evidence="4">Adenosine deaminase</fullName>
        <ecNumber evidence="4">3.5.4.4</ecNumber>
    </alternativeName>
    <alternativeName>
        <fullName evidence="4">S-adenosylhomocysteine deaminase</fullName>
        <shortName evidence="4">SAH deaminase</shortName>
        <ecNumber evidence="4">3.5.4.28</ecNumber>
    </alternativeName>
</protein>
<dbReference type="Pfam" id="PF01979">
    <property type="entry name" value="Amidohydro_1"/>
    <property type="match status" value="1"/>
</dbReference>
<dbReference type="RefSeq" id="WP_316557867.1">
    <property type="nucleotide sequence ID" value="NZ_CP131059.1"/>
</dbReference>
<evidence type="ECO:0000259" key="5">
    <source>
        <dbReference type="Pfam" id="PF01979"/>
    </source>
</evidence>
<dbReference type="CDD" id="cd01298">
    <property type="entry name" value="ATZ_TRZ_like"/>
    <property type="match status" value="1"/>
</dbReference>
<dbReference type="InterPro" id="IPR011059">
    <property type="entry name" value="Metal-dep_hydrolase_composite"/>
</dbReference>
<keyword evidence="3 4" id="KW-0862">Zinc</keyword>
<gene>
    <name evidence="6" type="primary">mtaD</name>
    <name evidence="4" type="synonym">dadD</name>
    <name evidence="6" type="ORF">MmiHf6_01830</name>
</gene>
<keyword evidence="2 4" id="KW-0378">Hydrolase</keyword>
<feature type="domain" description="Amidohydrolase-related" evidence="5">
    <location>
        <begin position="68"/>
        <end position="418"/>
    </location>
</feature>
<dbReference type="GO" id="GO:0004000">
    <property type="term" value="F:adenosine deaminase activity"/>
    <property type="evidence" value="ECO:0007669"/>
    <property type="project" value="UniProtKB-UniRule"/>
</dbReference>
<evidence type="ECO:0000256" key="4">
    <source>
        <dbReference type="HAMAP-Rule" id="MF_01281"/>
    </source>
</evidence>
<dbReference type="EMBL" id="CP131059">
    <property type="protein sequence ID" value="WNY22891.1"/>
    <property type="molecule type" value="Genomic_DNA"/>
</dbReference>
<dbReference type="GO" id="GO:0046872">
    <property type="term" value="F:metal ion binding"/>
    <property type="evidence" value="ECO:0007669"/>
    <property type="project" value="UniProtKB-KW"/>
</dbReference>
<dbReference type="PANTHER" id="PTHR43794:SF11">
    <property type="entry name" value="AMIDOHYDROLASE-RELATED DOMAIN-CONTAINING PROTEIN"/>
    <property type="match status" value="1"/>
</dbReference>
<comment type="catalytic activity">
    <reaction evidence="4">
        <text>adenosine + H2O + H(+) = inosine + NH4(+)</text>
        <dbReference type="Rhea" id="RHEA:24408"/>
        <dbReference type="ChEBI" id="CHEBI:15377"/>
        <dbReference type="ChEBI" id="CHEBI:15378"/>
        <dbReference type="ChEBI" id="CHEBI:16335"/>
        <dbReference type="ChEBI" id="CHEBI:17596"/>
        <dbReference type="ChEBI" id="CHEBI:28938"/>
        <dbReference type="EC" id="3.5.4.4"/>
    </reaction>
</comment>
<feature type="binding site" evidence="4">
    <location>
        <position position="106"/>
    </location>
    <ligand>
        <name>substrate</name>
    </ligand>
</feature>
<dbReference type="SUPFAM" id="SSF51338">
    <property type="entry name" value="Composite domain of metallo-dependent hydrolases"/>
    <property type="match status" value="1"/>
</dbReference>
<dbReference type="EC" id="3.5.4.41" evidence="4"/>
<comment type="catalytic activity">
    <reaction evidence="4">
        <text>S-adenosyl-L-homocysteine + H2O + H(+) = S-inosyl-L-homocysteine + NH4(+)</text>
        <dbReference type="Rhea" id="RHEA:20716"/>
        <dbReference type="ChEBI" id="CHEBI:15377"/>
        <dbReference type="ChEBI" id="CHEBI:15378"/>
        <dbReference type="ChEBI" id="CHEBI:28938"/>
        <dbReference type="ChEBI" id="CHEBI:57856"/>
        <dbReference type="ChEBI" id="CHEBI:57985"/>
        <dbReference type="EC" id="3.5.4.28"/>
    </reaction>
</comment>
<dbReference type="InterPro" id="IPR006680">
    <property type="entry name" value="Amidohydro-rel"/>
</dbReference>
<comment type="pathway">
    <text evidence="4">Amino-acid biosynthesis; S-adenosyl-L-methionine biosynthesis.</text>
</comment>
<evidence type="ECO:0000256" key="1">
    <source>
        <dbReference type="ARBA" id="ARBA00022723"/>
    </source>
</evidence>
<comment type="subunit">
    <text evidence="4">Homotetramer.</text>
</comment>
<evidence type="ECO:0000313" key="6">
    <source>
        <dbReference type="EMBL" id="WNY22891.1"/>
    </source>
</evidence>
<dbReference type="HAMAP" id="MF_01281">
    <property type="entry name" value="MTA_SAH_deamin"/>
    <property type="match status" value="1"/>
</dbReference>
<proteinExistence type="inferred from homology"/>
<sequence length="450" mass="48479">MSILIKNAYIVTMDKDGAGEIPNGFLLIENNLISKIGSIDSIGDISGDNSGDADSISADTVIDAGGAVLMPGLSNTHTHLGMTLLRGYADDMALQSWLETKIWPAEANLTAEDVYYGSLLGCLEMIRSGTTAFCDMYFFMDETAKAVDAAGIRGCLAYGMIEFGDLEKGNKEIAMNEKLVRDWQGKAGGRITTMYGPHAPNTCCQSFIKRVKEAAERDGVGVHIHVLETEAELNYMKENFDMCSVHHLDAVDFWNTSKVPILAAHSVWMSDGDIRLFAEKGVTVSHNPVSNMKLASGIAPIQKMLDAGVKVTLGTDGCASNNNLNMFEEMKTAALLQKVGTMDPTALPAKAVVEMATVNGGRVIDSMTGVLKAGNKADMILVDTSKANATPIFDVYSHLVYSAAASDVKTMIVDGKILMQDYNVLVMDEKEIMKKANECALSLAERAKAK</sequence>
<dbReference type="Proteomes" id="UP001302978">
    <property type="component" value="Chromosome"/>
</dbReference>
<dbReference type="InterPro" id="IPR023512">
    <property type="entry name" value="Deaminase_MtaD/DadD"/>
</dbReference>
<feature type="binding site" evidence="4">
    <location>
        <position position="79"/>
    </location>
    <ligand>
        <name>Zn(2+)</name>
        <dbReference type="ChEBI" id="CHEBI:29105"/>
    </ligand>
</feature>
<comment type="similarity">
    <text evidence="4">Belongs to the metallo-dependent hydrolases superfamily. MTA/SAH deaminase family.</text>
</comment>
<dbReference type="SUPFAM" id="SSF51556">
    <property type="entry name" value="Metallo-dependent hydrolases"/>
    <property type="match status" value="1"/>
</dbReference>
<reference evidence="6 7" key="1">
    <citation type="submission" date="2023-07" db="EMBL/GenBank/DDBJ databases">
        <title>Closed genoem sequence of Methanomicrococcus sp. Hf6.</title>
        <authorList>
            <person name="Poehlein A."/>
            <person name="Protasov E."/>
            <person name="Platt K."/>
            <person name="Reeh H."/>
            <person name="Daniel R."/>
            <person name="Brune A."/>
        </authorList>
    </citation>
    <scope>NUCLEOTIDE SEQUENCE [LARGE SCALE GENOMIC DNA]</scope>
    <source>
        <strain evidence="6 7">Hf6</strain>
    </source>
</reference>